<dbReference type="GO" id="GO:0009279">
    <property type="term" value="C:cell outer membrane"/>
    <property type="evidence" value="ECO:0007669"/>
    <property type="project" value="UniProtKB-SubCell"/>
</dbReference>
<dbReference type="SUPFAM" id="SSF56935">
    <property type="entry name" value="Porins"/>
    <property type="match status" value="1"/>
</dbReference>
<dbReference type="GO" id="GO:0044718">
    <property type="term" value="P:siderophore transmembrane transport"/>
    <property type="evidence" value="ECO:0007669"/>
    <property type="project" value="TreeGrafter"/>
</dbReference>
<comment type="subcellular location">
    <subcellularLocation>
        <location evidence="1">Cell outer membrane</location>
        <topology evidence="1">Multi-pass membrane protein</topology>
    </subcellularLocation>
</comment>
<dbReference type="GO" id="GO:0015344">
    <property type="term" value="F:siderophore uptake transmembrane transporter activity"/>
    <property type="evidence" value="ECO:0007669"/>
    <property type="project" value="TreeGrafter"/>
</dbReference>
<evidence type="ECO:0000256" key="2">
    <source>
        <dbReference type="ARBA" id="ARBA00022448"/>
    </source>
</evidence>
<organism evidence="8">
    <name type="scientific">mine drainage metagenome</name>
    <dbReference type="NCBI Taxonomy" id="410659"/>
    <lineage>
        <taxon>unclassified sequences</taxon>
        <taxon>metagenomes</taxon>
        <taxon>ecological metagenomes</taxon>
    </lineage>
</organism>
<dbReference type="EMBL" id="CABO01000001">
    <property type="protein sequence ID" value="CBI00690.1"/>
    <property type="molecule type" value="Genomic_DNA"/>
</dbReference>
<keyword evidence="5" id="KW-0472">Membrane</keyword>
<dbReference type="InterPro" id="IPR008969">
    <property type="entry name" value="CarboxyPept-like_regulatory"/>
</dbReference>
<dbReference type="Gene3D" id="2.40.170.20">
    <property type="entry name" value="TonB-dependent receptor, beta-barrel domain"/>
    <property type="match status" value="1"/>
</dbReference>
<evidence type="ECO:0000259" key="7">
    <source>
        <dbReference type="Pfam" id="PF07715"/>
    </source>
</evidence>
<protein>
    <recommendedName>
        <fullName evidence="7">TonB-dependent receptor plug domain-containing protein</fullName>
    </recommendedName>
</protein>
<dbReference type="InterPro" id="IPR037066">
    <property type="entry name" value="Plug_dom_sf"/>
</dbReference>
<keyword evidence="4" id="KW-0732">Signal</keyword>
<feature type="domain" description="TonB-dependent receptor plug" evidence="7">
    <location>
        <begin position="101"/>
        <end position="211"/>
    </location>
</feature>
<gene>
    <name evidence="8" type="ORF">CARN4_1627</name>
</gene>
<evidence type="ECO:0000256" key="4">
    <source>
        <dbReference type="ARBA" id="ARBA00022729"/>
    </source>
</evidence>
<dbReference type="PANTHER" id="PTHR30069:SF29">
    <property type="entry name" value="HEMOGLOBIN AND HEMOGLOBIN-HAPTOGLOBIN-BINDING PROTEIN 1-RELATED"/>
    <property type="match status" value="1"/>
</dbReference>
<evidence type="ECO:0000313" key="8">
    <source>
        <dbReference type="EMBL" id="CBI00690.1"/>
    </source>
</evidence>
<evidence type="ECO:0000256" key="1">
    <source>
        <dbReference type="ARBA" id="ARBA00004571"/>
    </source>
</evidence>
<dbReference type="AlphaFoldDB" id="E6Q0I1"/>
<accession>E6Q0I1</accession>
<reference evidence="8" key="1">
    <citation type="submission" date="2009-10" db="EMBL/GenBank/DDBJ databases">
        <title>Diversity of trophic interactions inside an arsenic-rich microbial ecosystem.</title>
        <authorList>
            <person name="Bertin P.N."/>
            <person name="Heinrich-Salmeron A."/>
            <person name="Pelletier E."/>
            <person name="Goulhen-Chollet F."/>
            <person name="Arsene-Ploetze F."/>
            <person name="Gallien S."/>
            <person name="Calteau A."/>
            <person name="Vallenet D."/>
            <person name="Casiot C."/>
            <person name="Chane-Woon-Ming B."/>
            <person name="Giloteaux L."/>
            <person name="Barakat M."/>
            <person name="Bonnefoy V."/>
            <person name="Bruneel O."/>
            <person name="Chandler M."/>
            <person name="Cleiss J."/>
            <person name="Duran R."/>
            <person name="Elbaz-Poulichet F."/>
            <person name="Fonknechten N."/>
            <person name="Lauga B."/>
            <person name="Mornico D."/>
            <person name="Ortet P."/>
            <person name="Schaeffer C."/>
            <person name="Siguier P."/>
            <person name="Alexander Thil Smith A."/>
            <person name="Van Dorsselaer A."/>
            <person name="Weissenbach J."/>
            <person name="Medigue C."/>
            <person name="Le Paslier D."/>
        </authorList>
    </citation>
    <scope>NUCLEOTIDE SEQUENCE</scope>
</reference>
<dbReference type="PANTHER" id="PTHR30069">
    <property type="entry name" value="TONB-DEPENDENT OUTER MEMBRANE RECEPTOR"/>
    <property type="match status" value="1"/>
</dbReference>
<sequence>MSGSLHDVSGAPVAGATIAVRGPKSYYALSDAKGNFTLSGIAPGVYEIIVTKPGYQTATDTDYTVVAGQSQNVVVTMHAATFSSLRTIATVRAVGRGTFNTTPAAVNVVSAAAYANQGAVQVTRVLSQVPGVQISFPSSGANAAVPGSITVPDIRGAGSFETATLIDGHPLSVGTYGDYVTTFLNAYMFSNTEVVKGPGATVPVNYAIGGTLNFRTKDPTYKPTPDIALGVTNHGGTFSNFGFSDTVSRLGLVFDVATVDDPSVLNNQQVYYDPSGNFDTGLGKSINAFNGASTYTTIPGTSSQIQTIYPLVACCYNVQGQYTQTAELVKFRYKLSDATTATVSYLGSQTFSDQNGNTGNLTLGTFAPLAGYSGSLAAGGLGVNYLHTGGTDQEINNEPILQAEVRSTLGRDTVLARYYHASILRQITEGNPNGTPSLEMQTLYGSSCPGKITNNVCSVAPIFYNGTPVTLSVHSTYLQTEQDALSGISFLYLHPMGSNTLSFGVDQTVSTTTSYSKSSYTSVNLPTGSSQKFTTFTLRGHFRINPKLSGYATLYENVYNSTYPVSCPFAFGFSNCAIDGSNVTFGSTTNTHFDDRFALTYRPNTNTAVRLSIGSAIAPPYLLLLSQIASPTATYSSSTGVATLKTNNGGIKPETAYGFDLGASFRMPKANSVATVDLYQTNLFNKFFGQTYPSPYTCASPQVQCTNGGAPVPANTPVYYQSNVNLSNARFQGIEVGLRSLPHVGLGYELEGDLSRGYVYNLPQYFYCSTPGPNCTQNQNLNVIANQNFNGGGIGYGSTIGSMNTRLPYAQANLELNYRTAHGLYAALGDTLYGNNNSLNRAPFGIGYVTVRMPINKRFDVQVSGDNIFNAYNGLFPVYGGGVPIPLVNGSQAATVGNVLGPATYRFILTAKF</sequence>
<dbReference type="Gene3D" id="2.60.40.1120">
    <property type="entry name" value="Carboxypeptidase-like, regulatory domain"/>
    <property type="match status" value="1"/>
</dbReference>
<keyword evidence="3" id="KW-0812">Transmembrane</keyword>
<dbReference type="Pfam" id="PF13620">
    <property type="entry name" value="CarboxypepD_reg"/>
    <property type="match status" value="1"/>
</dbReference>
<proteinExistence type="predicted"/>
<dbReference type="InterPro" id="IPR039426">
    <property type="entry name" value="TonB-dep_rcpt-like"/>
</dbReference>
<dbReference type="SUPFAM" id="SSF49464">
    <property type="entry name" value="Carboxypeptidase regulatory domain-like"/>
    <property type="match status" value="1"/>
</dbReference>
<evidence type="ECO:0000256" key="6">
    <source>
        <dbReference type="ARBA" id="ARBA00023237"/>
    </source>
</evidence>
<dbReference type="InterPro" id="IPR012910">
    <property type="entry name" value="Plug_dom"/>
</dbReference>
<dbReference type="Gene3D" id="2.170.130.10">
    <property type="entry name" value="TonB-dependent receptor, plug domain"/>
    <property type="match status" value="1"/>
</dbReference>
<name>E6Q0I1_9ZZZZ</name>
<evidence type="ECO:0000256" key="5">
    <source>
        <dbReference type="ARBA" id="ARBA00023136"/>
    </source>
</evidence>
<keyword evidence="6" id="KW-0998">Cell outer membrane</keyword>
<dbReference type="InterPro" id="IPR036942">
    <property type="entry name" value="Beta-barrel_TonB_sf"/>
</dbReference>
<evidence type="ECO:0000256" key="3">
    <source>
        <dbReference type="ARBA" id="ARBA00022692"/>
    </source>
</evidence>
<dbReference type="Pfam" id="PF07715">
    <property type="entry name" value="Plug"/>
    <property type="match status" value="1"/>
</dbReference>
<comment type="caution">
    <text evidence="8">The sequence shown here is derived from an EMBL/GenBank/DDBJ whole genome shotgun (WGS) entry which is preliminary data.</text>
</comment>
<keyword evidence="2" id="KW-0813">Transport</keyword>